<accession>A0ACC6Q047</accession>
<organism evidence="1 2">
    <name type="scientific">Streptomyces achmelvichensis</name>
    <dbReference type="NCBI Taxonomy" id="3134111"/>
    <lineage>
        <taxon>Bacteria</taxon>
        <taxon>Bacillati</taxon>
        <taxon>Actinomycetota</taxon>
        <taxon>Actinomycetes</taxon>
        <taxon>Kitasatosporales</taxon>
        <taxon>Streptomycetaceae</taxon>
        <taxon>Streptomyces</taxon>
    </lineage>
</organism>
<dbReference type="Proteomes" id="UP001377168">
    <property type="component" value="Unassembled WGS sequence"/>
</dbReference>
<reference evidence="1" key="1">
    <citation type="submission" date="2024-03" db="EMBL/GenBank/DDBJ databases">
        <title>Novel Streptomyces species of biotechnological and ecological value are a feature of Machair soil.</title>
        <authorList>
            <person name="Prole J.R."/>
            <person name="Goodfellow M."/>
            <person name="Allenby N."/>
            <person name="Ward A.C."/>
        </authorList>
    </citation>
    <scope>NUCLEOTIDE SEQUENCE</scope>
    <source>
        <strain evidence="1">MS2.AVA.5</strain>
    </source>
</reference>
<sequence length="152" mass="15052">MASAVAAAPAVAGTSVPVTLPLESLETVVPLEAPALSTGIPVLVPGAPEAPRHVTGRLLPEGTVPQVPFTGEVPKTLLELPVENVLGEGNLGVAAAGSEASDLKLSSPGASVGAPLSAPRPDHFGQPEPVLPELAVLTPSVVGDPVAHLLLS</sequence>
<proteinExistence type="predicted"/>
<comment type="caution">
    <text evidence="1">The sequence shown here is derived from an EMBL/GenBank/DDBJ whole genome shotgun (WGS) entry which is preliminary data.</text>
</comment>
<evidence type="ECO:0000313" key="2">
    <source>
        <dbReference type="Proteomes" id="UP001377168"/>
    </source>
</evidence>
<name>A0ACC6Q047_9ACTN</name>
<keyword evidence="2" id="KW-1185">Reference proteome</keyword>
<gene>
    <name evidence="1" type="ORF">WKI67_27410</name>
</gene>
<dbReference type="EMBL" id="JBBKAJ010000022">
    <property type="protein sequence ID" value="MEJ8637098.1"/>
    <property type="molecule type" value="Genomic_DNA"/>
</dbReference>
<evidence type="ECO:0000313" key="1">
    <source>
        <dbReference type="EMBL" id="MEJ8637098.1"/>
    </source>
</evidence>
<protein>
    <submittedName>
        <fullName evidence="1">Uncharacterized protein</fullName>
    </submittedName>
</protein>